<accession>A0ABY3FLT0</accession>
<evidence type="ECO:0000313" key="2">
    <source>
        <dbReference type="Proteomes" id="UP000317519"/>
    </source>
</evidence>
<name>A0ABY3FLT0_9FLAO</name>
<proteinExistence type="predicted"/>
<sequence>MKKNIIFFLLVFLIGHVAFSQYKLTYSQSGFLNDNCSKYEDLVLEIGIEEAGNFTTLESANCGRAIQSSGIVYLNSKPNSIRFREWNYISETHNISYRNNSNCKLETIILATTSGEEVTISFNLTPNFIISAITPTSQLVSACNKIIISSPDTYNLEFYNWQYNFNSSGWINLSNFYGKNKLEIGLSEIPNLAIGQTVHFRISNCTNSNILSYSFTNCSPKIQELRKSDITCSYLNDGSMSILFERKLESYEKLNINLLKLFTSGYSIIKDKNDQTYDSTTLLYNWPENLDAGTYKIKYQITPIGDPVESAPFTINPATPLTFELQNPKNPSCFGAEDGSVDILITRGVPKFFEVDGDSVIPNELGPNLYRINNLKAKPDGHKIKVTDANNCIDNGKYD</sequence>
<keyword evidence="2" id="KW-1185">Reference proteome</keyword>
<gene>
    <name evidence="1" type="ORF">IQ05_00715</name>
</gene>
<dbReference type="Proteomes" id="UP000317519">
    <property type="component" value="Unassembled WGS sequence"/>
</dbReference>
<organism evidence="1 2">
    <name type="scientific">Flavobacterium tiangeerense</name>
    <dbReference type="NCBI Taxonomy" id="459471"/>
    <lineage>
        <taxon>Bacteria</taxon>
        <taxon>Pseudomonadati</taxon>
        <taxon>Bacteroidota</taxon>
        <taxon>Flavobacteriia</taxon>
        <taxon>Flavobacteriales</taxon>
        <taxon>Flavobacteriaceae</taxon>
        <taxon>Flavobacterium</taxon>
    </lineage>
</organism>
<evidence type="ECO:0000313" key="1">
    <source>
        <dbReference type="EMBL" id="TWI01148.1"/>
    </source>
</evidence>
<reference evidence="1 2" key="1">
    <citation type="journal article" date="2015" name="Stand. Genomic Sci.">
        <title>Genomic Encyclopedia of Bacterial and Archaeal Type Strains, Phase III: the genomes of soil and plant-associated and newly described type strains.</title>
        <authorList>
            <person name="Whitman W.B."/>
            <person name="Woyke T."/>
            <person name="Klenk H.P."/>
            <person name="Zhou Y."/>
            <person name="Lilburn T.G."/>
            <person name="Beck B.J."/>
            <person name="De Vos P."/>
            <person name="Vandamme P."/>
            <person name="Eisen J.A."/>
            <person name="Garrity G."/>
            <person name="Hugenholtz P."/>
            <person name="Kyrpides N.C."/>
        </authorList>
    </citation>
    <scope>NUCLEOTIDE SEQUENCE [LARGE SCALE GENOMIC DNA]</scope>
    <source>
        <strain evidence="1 2">CGMCC 1.6847</strain>
    </source>
</reference>
<comment type="caution">
    <text evidence="1">The sequence shown here is derived from an EMBL/GenBank/DDBJ whole genome shotgun (WGS) entry which is preliminary data.</text>
</comment>
<evidence type="ECO:0008006" key="3">
    <source>
        <dbReference type="Google" id="ProtNLM"/>
    </source>
</evidence>
<dbReference type="EMBL" id="VLKO01000003">
    <property type="protein sequence ID" value="TWI01148.1"/>
    <property type="molecule type" value="Genomic_DNA"/>
</dbReference>
<dbReference type="RefSeq" id="WP_144889841.1">
    <property type="nucleotide sequence ID" value="NZ_VLKO01000003.1"/>
</dbReference>
<protein>
    <recommendedName>
        <fullName evidence="3">SprB-like repeat protein</fullName>
    </recommendedName>
</protein>